<sequence>MQIYKANTKRKTIRKLIYRRLSLIPNRATDKIQYTLFRGTSSWSNTKKNKSTTKMLRHADKFSAKCRRKTNKYVLRIKQKFISTMSSIQETNPQSSKIKSGIDCTVNMKLLTTPSRISKMQKQRI</sequence>
<name>A0A0R0LYV5_9MICR</name>
<dbReference type="Proteomes" id="UP000051530">
    <property type="component" value="Unassembled WGS sequence"/>
</dbReference>
<organism evidence="1 2">
    <name type="scientific">Pseudoloma neurophilia</name>
    <dbReference type="NCBI Taxonomy" id="146866"/>
    <lineage>
        <taxon>Eukaryota</taxon>
        <taxon>Fungi</taxon>
        <taxon>Fungi incertae sedis</taxon>
        <taxon>Microsporidia</taxon>
        <taxon>Pseudoloma</taxon>
    </lineage>
</organism>
<dbReference type="EMBL" id="LGUB01000502">
    <property type="protein sequence ID" value="KRH93077.1"/>
    <property type="molecule type" value="Genomic_DNA"/>
</dbReference>
<gene>
    <name evidence="1" type="ORF">M153_15670001374</name>
</gene>
<protein>
    <submittedName>
        <fullName evidence="1">Uncharacterized protein</fullName>
    </submittedName>
</protein>
<dbReference type="AlphaFoldDB" id="A0A0R0LYV5"/>
<reference evidence="1 2" key="1">
    <citation type="submission" date="2015-07" db="EMBL/GenBank/DDBJ databases">
        <title>The genome of Pseudoloma neurophilia, a relevant intracellular parasite of the zebrafish.</title>
        <authorList>
            <person name="Ndikumana S."/>
            <person name="Pelin A."/>
            <person name="Sanders J."/>
            <person name="Corradi N."/>
        </authorList>
    </citation>
    <scope>NUCLEOTIDE SEQUENCE [LARGE SCALE GENOMIC DNA]</scope>
    <source>
        <strain evidence="1 2">MK1</strain>
    </source>
</reference>
<evidence type="ECO:0000313" key="2">
    <source>
        <dbReference type="Proteomes" id="UP000051530"/>
    </source>
</evidence>
<dbReference type="VEuPathDB" id="MicrosporidiaDB:M153_15670001374"/>
<accession>A0A0R0LYV5</accession>
<evidence type="ECO:0000313" key="1">
    <source>
        <dbReference type="EMBL" id="KRH93077.1"/>
    </source>
</evidence>
<comment type="caution">
    <text evidence="1">The sequence shown here is derived from an EMBL/GenBank/DDBJ whole genome shotgun (WGS) entry which is preliminary data.</text>
</comment>
<keyword evidence="2" id="KW-1185">Reference proteome</keyword>
<proteinExistence type="predicted"/>